<dbReference type="AlphaFoldDB" id="A0A0E9NJ99"/>
<dbReference type="NCBIfam" id="TIGR00070">
    <property type="entry name" value="hisG"/>
    <property type="match status" value="1"/>
</dbReference>
<evidence type="ECO:0000313" key="16">
    <source>
        <dbReference type="EMBL" id="GAO49781.1"/>
    </source>
</evidence>
<dbReference type="Proteomes" id="UP000033140">
    <property type="component" value="Unassembled WGS sequence"/>
</dbReference>
<evidence type="ECO:0000256" key="7">
    <source>
        <dbReference type="ARBA" id="ARBA00022490"/>
    </source>
</evidence>
<name>A0A0E9NJ99_SAICN</name>
<dbReference type="PANTHER" id="PTHR21403">
    <property type="entry name" value="ATP PHOSPHORIBOSYLTRANSFERASE ATP-PRTASE"/>
    <property type="match status" value="1"/>
</dbReference>
<evidence type="ECO:0000256" key="5">
    <source>
        <dbReference type="ARBA" id="ARBA00011946"/>
    </source>
</evidence>
<keyword evidence="10" id="KW-0808">Transferase</keyword>
<evidence type="ECO:0000256" key="1">
    <source>
        <dbReference type="ARBA" id="ARBA00000915"/>
    </source>
</evidence>
<dbReference type="FunFam" id="3.40.190.10:FF:000123">
    <property type="entry name" value="HIS1p ATP phosphoribosyltransferase"/>
    <property type="match status" value="1"/>
</dbReference>
<evidence type="ECO:0000256" key="12">
    <source>
        <dbReference type="ARBA" id="ARBA00022840"/>
    </source>
</evidence>
<dbReference type="Gene3D" id="3.40.190.10">
    <property type="entry name" value="Periplasmic binding protein-like II"/>
    <property type="match status" value="2"/>
</dbReference>
<dbReference type="STRING" id="698492.A0A0E9NJ99"/>
<dbReference type="Pfam" id="PF08029">
    <property type="entry name" value="HisG_C"/>
    <property type="match status" value="1"/>
</dbReference>
<dbReference type="EC" id="2.4.2.17" evidence="5"/>
<dbReference type="PROSITE" id="PS01316">
    <property type="entry name" value="ATP_P_PHORIBOSYLTR"/>
    <property type="match status" value="1"/>
</dbReference>
<reference evidence="16 17" key="2">
    <citation type="journal article" date="2014" name="J. Gen. Appl. Microbiol.">
        <title>The early diverging ascomycetous budding yeast Saitoella complicata has three histone deacetylases belonging to the Clr6, Hos2, and Rpd3 lineages.</title>
        <authorList>
            <person name="Nishida H."/>
            <person name="Matsumoto T."/>
            <person name="Kondo S."/>
            <person name="Hamamoto M."/>
            <person name="Yoshikawa H."/>
        </authorList>
    </citation>
    <scope>NUCLEOTIDE SEQUENCE [LARGE SCALE GENOMIC DNA]</scope>
    <source>
        <strain evidence="16 17">NRRL Y-17804</strain>
    </source>
</reference>
<dbReference type="NCBIfam" id="TIGR03455">
    <property type="entry name" value="HisG_C-term"/>
    <property type="match status" value="1"/>
</dbReference>
<dbReference type="UniPathway" id="UPA00031">
    <property type="reaction ID" value="UER00006"/>
</dbReference>
<dbReference type="InterPro" id="IPR013820">
    <property type="entry name" value="ATP_PRibTrfase_cat"/>
</dbReference>
<reference evidence="16 17" key="3">
    <citation type="journal article" date="2015" name="Genome Announc.">
        <title>Draft Genome Sequence of the Archiascomycetous Yeast Saitoella complicata.</title>
        <authorList>
            <person name="Yamauchi K."/>
            <person name="Kondo S."/>
            <person name="Hamamoto M."/>
            <person name="Takahashi Y."/>
            <person name="Ogura Y."/>
            <person name="Hayashi T."/>
            <person name="Nishida H."/>
        </authorList>
    </citation>
    <scope>NUCLEOTIDE SEQUENCE [LARGE SCALE GENOMIC DNA]</scope>
    <source>
        <strain evidence="16 17">NRRL Y-17804</strain>
    </source>
</reference>
<dbReference type="HAMAP" id="MF_00079">
    <property type="entry name" value="HisG_Long"/>
    <property type="match status" value="1"/>
</dbReference>
<protein>
    <recommendedName>
        <fullName evidence="6">ATP phosphoribosyltransferase</fullName>
        <ecNumber evidence="5">2.4.2.17</ecNumber>
    </recommendedName>
</protein>
<evidence type="ECO:0000256" key="13">
    <source>
        <dbReference type="ARBA" id="ARBA00023102"/>
    </source>
</evidence>
<evidence type="ECO:0000256" key="9">
    <source>
        <dbReference type="ARBA" id="ARBA00022676"/>
    </source>
</evidence>
<evidence type="ECO:0000256" key="3">
    <source>
        <dbReference type="ARBA" id="ARBA00004667"/>
    </source>
</evidence>
<comment type="pathway">
    <text evidence="3">Amino-acid biosynthesis; L-histidine biosynthesis; L-histidine from 5-phospho-alpha-D-ribose 1-diphosphate: step 1/9.</text>
</comment>
<evidence type="ECO:0000256" key="11">
    <source>
        <dbReference type="ARBA" id="ARBA00022741"/>
    </source>
</evidence>
<dbReference type="Pfam" id="PF01634">
    <property type="entry name" value="HisG"/>
    <property type="match status" value="1"/>
</dbReference>
<evidence type="ECO:0000313" key="17">
    <source>
        <dbReference type="Proteomes" id="UP000033140"/>
    </source>
</evidence>
<keyword evidence="8" id="KW-0028">Amino-acid biosynthesis</keyword>
<dbReference type="OMA" id="ITAKKYV"/>
<keyword evidence="7" id="KW-0963">Cytoplasm</keyword>
<dbReference type="GO" id="GO:0003879">
    <property type="term" value="F:ATP phosphoribosyltransferase activity"/>
    <property type="evidence" value="ECO:0007669"/>
    <property type="project" value="UniProtKB-EC"/>
</dbReference>
<keyword evidence="12" id="KW-0067">ATP-binding</keyword>
<keyword evidence="13" id="KW-0368">Histidine biosynthesis</keyword>
<feature type="domain" description="Histidine biosynthesis HisG C-terminal" evidence="15">
    <location>
        <begin position="221"/>
        <end position="288"/>
    </location>
</feature>
<dbReference type="GO" id="GO:0000105">
    <property type="term" value="P:L-histidine biosynthetic process"/>
    <property type="evidence" value="ECO:0007669"/>
    <property type="project" value="UniProtKB-UniPathway"/>
</dbReference>
<gene>
    <name evidence="16" type="ORF">G7K_3923-t1</name>
</gene>
<comment type="similarity">
    <text evidence="4">Belongs to the ATP phosphoribosyltransferase family.</text>
</comment>
<dbReference type="InterPro" id="IPR015867">
    <property type="entry name" value="N-reg_PII/ATP_PRibTrfase_C"/>
</dbReference>
<keyword evidence="11" id="KW-0547">Nucleotide-binding</keyword>
<evidence type="ECO:0000256" key="10">
    <source>
        <dbReference type="ARBA" id="ARBA00022679"/>
    </source>
</evidence>
<evidence type="ECO:0000259" key="15">
    <source>
        <dbReference type="Pfam" id="PF08029"/>
    </source>
</evidence>
<dbReference type="EMBL" id="BACD03000026">
    <property type="protein sequence ID" value="GAO49781.1"/>
    <property type="molecule type" value="Genomic_DNA"/>
</dbReference>
<dbReference type="GO" id="GO:0005737">
    <property type="term" value="C:cytoplasm"/>
    <property type="evidence" value="ECO:0007669"/>
    <property type="project" value="UniProtKB-SubCell"/>
</dbReference>
<dbReference type="InterPro" id="IPR001348">
    <property type="entry name" value="ATP_PRibTrfase_HisG"/>
</dbReference>
<evidence type="ECO:0000256" key="2">
    <source>
        <dbReference type="ARBA" id="ARBA00004496"/>
    </source>
</evidence>
<evidence type="ECO:0000256" key="4">
    <source>
        <dbReference type="ARBA" id="ARBA00009372"/>
    </source>
</evidence>
<keyword evidence="17" id="KW-1185">Reference proteome</keyword>
<dbReference type="SUPFAM" id="SSF54913">
    <property type="entry name" value="GlnB-like"/>
    <property type="match status" value="1"/>
</dbReference>
<comment type="subcellular location">
    <subcellularLocation>
        <location evidence="2">Cytoplasm</location>
    </subcellularLocation>
</comment>
<evidence type="ECO:0000259" key="14">
    <source>
        <dbReference type="Pfam" id="PF01634"/>
    </source>
</evidence>
<accession>A0A0E9NJ99</accession>
<keyword evidence="9" id="KW-0328">Glycosyltransferase</keyword>
<dbReference type="FunFam" id="3.30.70.120:FF:000003">
    <property type="entry name" value="ATP phosphoribosyltransferase"/>
    <property type="match status" value="1"/>
</dbReference>
<sequence>MDLVSHLPDRLLFAVPKKGRLHQQCLDLLHGSDIQFTRNNRLDIALCLNLPVALIFLPAADIPRFVGEGNVDLGITGQDQVAEAGLDVEELIDLGFGKCKLQVQVPEKGEYQTAEQLIGKNVVTSFEGLVETYFRKLENKPTGPLATKIKYVGGSVEAACALGVADGIVDLVESGETMRAAGLKPIDTVLTTSAVLIASRTPSNPALVATITNRIRGVIAAKRYVLCNYNVSRANLAEAVKVTPGKRAPTVSPLEDGDWVAVSSMVEKKVLAQTMDRLQEIGATDILVWGKRDTELELRSIWGEDRAYQKRHCEGISYLSLSCTSAKYGGSSASISLCCRFISVLFSCNTGGVCPCISAS</sequence>
<evidence type="ECO:0000256" key="8">
    <source>
        <dbReference type="ARBA" id="ARBA00022605"/>
    </source>
</evidence>
<dbReference type="SUPFAM" id="SSF53850">
    <property type="entry name" value="Periplasmic binding protein-like II"/>
    <property type="match status" value="1"/>
</dbReference>
<dbReference type="GO" id="GO:0000287">
    <property type="term" value="F:magnesium ion binding"/>
    <property type="evidence" value="ECO:0007669"/>
    <property type="project" value="InterPro"/>
</dbReference>
<dbReference type="InterPro" id="IPR018198">
    <property type="entry name" value="ATP_PRibTrfase_CS"/>
</dbReference>
<dbReference type="PANTHER" id="PTHR21403:SF8">
    <property type="entry name" value="ATP PHOSPHORIBOSYLTRANSFERASE"/>
    <property type="match status" value="1"/>
</dbReference>
<proteinExistence type="inferred from homology"/>
<comment type="caution">
    <text evidence="16">The sequence shown here is derived from an EMBL/GenBank/DDBJ whole genome shotgun (WGS) entry which is preliminary data.</text>
</comment>
<dbReference type="Gene3D" id="3.30.70.120">
    <property type="match status" value="1"/>
</dbReference>
<feature type="domain" description="ATP phosphoribosyltransferase catalytic" evidence="14">
    <location>
        <begin position="59"/>
        <end position="217"/>
    </location>
</feature>
<dbReference type="CDD" id="cd13592">
    <property type="entry name" value="PBP2_HisGL2"/>
    <property type="match status" value="1"/>
</dbReference>
<organism evidence="16 17">
    <name type="scientific">Saitoella complicata (strain BCRC 22490 / CBS 7301 / JCM 7358 / NBRC 10748 / NRRL Y-17804)</name>
    <dbReference type="NCBI Taxonomy" id="698492"/>
    <lineage>
        <taxon>Eukaryota</taxon>
        <taxon>Fungi</taxon>
        <taxon>Dikarya</taxon>
        <taxon>Ascomycota</taxon>
        <taxon>Taphrinomycotina</taxon>
        <taxon>Taphrinomycotina incertae sedis</taxon>
        <taxon>Saitoella</taxon>
    </lineage>
</organism>
<dbReference type="InterPro" id="IPR011322">
    <property type="entry name" value="N-reg_PII-like_a/b"/>
</dbReference>
<evidence type="ECO:0000256" key="6">
    <source>
        <dbReference type="ARBA" id="ARBA00020998"/>
    </source>
</evidence>
<dbReference type="InterPro" id="IPR013115">
    <property type="entry name" value="HisG_C"/>
</dbReference>
<reference evidence="16 17" key="1">
    <citation type="journal article" date="2011" name="J. Gen. Appl. Microbiol.">
        <title>Draft genome sequencing of the enigmatic yeast Saitoella complicata.</title>
        <authorList>
            <person name="Nishida H."/>
            <person name="Hamamoto M."/>
            <person name="Sugiyama J."/>
        </authorList>
    </citation>
    <scope>NUCLEOTIDE SEQUENCE [LARGE SCALE GENOMIC DNA]</scope>
    <source>
        <strain evidence="16 17">NRRL Y-17804</strain>
    </source>
</reference>
<dbReference type="GO" id="GO:0005524">
    <property type="term" value="F:ATP binding"/>
    <property type="evidence" value="ECO:0007669"/>
    <property type="project" value="UniProtKB-KW"/>
</dbReference>
<comment type="catalytic activity">
    <reaction evidence="1">
        <text>1-(5-phospho-beta-D-ribosyl)-ATP + diphosphate = 5-phospho-alpha-D-ribose 1-diphosphate + ATP</text>
        <dbReference type="Rhea" id="RHEA:18473"/>
        <dbReference type="ChEBI" id="CHEBI:30616"/>
        <dbReference type="ChEBI" id="CHEBI:33019"/>
        <dbReference type="ChEBI" id="CHEBI:58017"/>
        <dbReference type="ChEBI" id="CHEBI:73183"/>
        <dbReference type="EC" id="2.4.2.17"/>
    </reaction>
</comment>
<dbReference type="InterPro" id="IPR020621">
    <property type="entry name" value="ATP-PRT_HisG_long"/>
</dbReference>